<organism evidence="2 3">
    <name type="scientific">Paralvinella palmiformis</name>
    <dbReference type="NCBI Taxonomy" id="53620"/>
    <lineage>
        <taxon>Eukaryota</taxon>
        <taxon>Metazoa</taxon>
        <taxon>Spiralia</taxon>
        <taxon>Lophotrochozoa</taxon>
        <taxon>Annelida</taxon>
        <taxon>Polychaeta</taxon>
        <taxon>Sedentaria</taxon>
        <taxon>Canalipalpata</taxon>
        <taxon>Terebellida</taxon>
        <taxon>Terebelliformia</taxon>
        <taxon>Alvinellidae</taxon>
        <taxon>Paralvinella</taxon>
    </lineage>
</organism>
<dbReference type="PANTHER" id="PTHR46607:SF1">
    <property type="entry name" value="SEC14 DOMAIN AND SPECTRIN REPEAT-CONTAINING PROTEIN 1"/>
    <property type="match status" value="1"/>
</dbReference>
<keyword evidence="1" id="KW-1133">Transmembrane helix</keyword>
<protein>
    <submittedName>
        <fullName evidence="2">Uncharacterized protein</fullName>
    </submittedName>
</protein>
<sequence length="139" mass="15927">MGSSDLLFMAFDLLISFLTLCLFFVLSTGCFIFQIVDWILGPAERLLTSQTEIGDSHSSADQLRKQHEQLELKCTDTYGTYAELRHKSAEIIKEGGAKASDIEAQKEFMDMVCRSYAARLERRRNLIITSVRFHRLIEE</sequence>
<evidence type="ECO:0000256" key="1">
    <source>
        <dbReference type="SAM" id="Phobius"/>
    </source>
</evidence>
<feature type="transmembrane region" description="Helical" evidence="1">
    <location>
        <begin position="6"/>
        <end position="36"/>
    </location>
</feature>
<dbReference type="GO" id="GO:0080025">
    <property type="term" value="F:phosphatidylinositol-3,5-bisphosphate binding"/>
    <property type="evidence" value="ECO:0007669"/>
    <property type="project" value="TreeGrafter"/>
</dbReference>
<dbReference type="Proteomes" id="UP001208570">
    <property type="component" value="Unassembled WGS sequence"/>
</dbReference>
<dbReference type="SUPFAM" id="SSF46966">
    <property type="entry name" value="Spectrin repeat"/>
    <property type="match status" value="1"/>
</dbReference>
<dbReference type="GO" id="GO:0005546">
    <property type="term" value="F:phosphatidylinositol-4,5-bisphosphate binding"/>
    <property type="evidence" value="ECO:0007669"/>
    <property type="project" value="TreeGrafter"/>
</dbReference>
<dbReference type="Gene3D" id="1.20.58.60">
    <property type="match status" value="1"/>
</dbReference>
<dbReference type="GO" id="GO:0010314">
    <property type="term" value="F:phosphatidylinositol-5-phosphate binding"/>
    <property type="evidence" value="ECO:0007669"/>
    <property type="project" value="TreeGrafter"/>
</dbReference>
<comment type="caution">
    <text evidence="2">The sequence shown here is derived from an EMBL/GenBank/DDBJ whole genome shotgun (WGS) entry which is preliminary data.</text>
</comment>
<dbReference type="GO" id="GO:0032266">
    <property type="term" value="F:phosphatidylinositol-3-phosphate binding"/>
    <property type="evidence" value="ECO:0007669"/>
    <property type="project" value="TreeGrafter"/>
</dbReference>
<dbReference type="PANTHER" id="PTHR46607">
    <property type="entry name" value="SEC14 DOMAIN AND SPECTRIN REPEAT-CONTAINING PROTEIN 1"/>
    <property type="match status" value="1"/>
</dbReference>
<proteinExistence type="predicted"/>
<evidence type="ECO:0000313" key="2">
    <source>
        <dbReference type="EMBL" id="KAK2170157.1"/>
    </source>
</evidence>
<evidence type="ECO:0000313" key="3">
    <source>
        <dbReference type="Proteomes" id="UP001208570"/>
    </source>
</evidence>
<feature type="non-terminal residue" evidence="2">
    <location>
        <position position="1"/>
    </location>
</feature>
<keyword evidence="3" id="KW-1185">Reference proteome</keyword>
<keyword evidence="1" id="KW-0472">Membrane</keyword>
<name>A0AAD9KF63_9ANNE</name>
<keyword evidence="1" id="KW-0812">Transmembrane</keyword>
<dbReference type="GO" id="GO:0070273">
    <property type="term" value="F:phosphatidylinositol-4-phosphate binding"/>
    <property type="evidence" value="ECO:0007669"/>
    <property type="project" value="TreeGrafter"/>
</dbReference>
<gene>
    <name evidence="2" type="ORF">LSH36_4g16129</name>
</gene>
<reference evidence="2" key="1">
    <citation type="journal article" date="2023" name="Mol. Biol. Evol.">
        <title>Third-Generation Sequencing Reveals the Adaptive Role of the Epigenome in Three Deep-Sea Polychaetes.</title>
        <authorList>
            <person name="Perez M."/>
            <person name="Aroh O."/>
            <person name="Sun Y."/>
            <person name="Lan Y."/>
            <person name="Juniper S.K."/>
            <person name="Young C.R."/>
            <person name="Angers B."/>
            <person name="Qian P.Y."/>
        </authorList>
    </citation>
    <scope>NUCLEOTIDE SEQUENCE</scope>
    <source>
        <strain evidence="2">P08H-3</strain>
    </source>
</reference>
<dbReference type="GO" id="GO:0043325">
    <property type="term" value="F:phosphatidylinositol-3,4-bisphosphate binding"/>
    <property type="evidence" value="ECO:0007669"/>
    <property type="project" value="TreeGrafter"/>
</dbReference>
<accession>A0AAD9KF63</accession>
<dbReference type="AlphaFoldDB" id="A0AAD9KF63"/>
<dbReference type="EMBL" id="JAODUP010000004">
    <property type="protein sequence ID" value="KAK2170157.1"/>
    <property type="molecule type" value="Genomic_DNA"/>
</dbReference>